<evidence type="ECO:0000313" key="2">
    <source>
        <dbReference type="EMBL" id="KAF2278723.1"/>
    </source>
</evidence>
<dbReference type="GeneID" id="54552789"/>
<dbReference type="EMBL" id="ML986487">
    <property type="protein sequence ID" value="KAF2278723.1"/>
    <property type="molecule type" value="Genomic_DNA"/>
</dbReference>
<accession>A0A6A6JRH4</accession>
<dbReference type="Proteomes" id="UP000800097">
    <property type="component" value="Unassembled WGS sequence"/>
</dbReference>
<sequence length="329" mass="37164">MAPSTTPCPKGRCICRNKVVLRVGSEADHTALEICPKLPVTSQHLMNGIKAWKGDGRPVVEITWRIGADSPLSYHHWLYTRVIQTRTDREPQAPKNPGLDFCDIILAWMFGGTIKDEQYQDTAMSALIARLRAPFGEQAHFLRTINALYIKGVHNNLHETSPLRMLVADAVVWFGSPDLFERVKHDDGMPKSFVADLMDAMRRERDRLSAALKRIQTEHDFGSKKVRFAPSLPAEQEKQGGNGFAENEPAMLAELVNHKESIPTRRFEIRTAIPHRCRQQLPVPMFSSRPGRVLRWSISKSAYCYFRGNVIDYAQQGTSINSLNPMKSG</sequence>
<evidence type="ECO:0000313" key="3">
    <source>
        <dbReference type="Proteomes" id="UP000800097"/>
    </source>
</evidence>
<protein>
    <recommendedName>
        <fullName evidence="1">Rhodanese domain-containing protein</fullName>
    </recommendedName>
</protein>
<keyword evidence="3" id="KW-1185">Reference proteome</keyword>
<feature type="domain" description="Rhodanese" evidence="1">
    <location>
        <begin position="44"/>
        <end position="61"/>
    </location>
</feature>
<evidence type="ECO:0000259" key="1">
    <source>
        <dbReference type="PROSITE" id="PS50206"/>
    </source>
</evidence>
<organism evidence="2 3">
    <name type="scientific">Westerdykella ornata</name>
    <dbReference type="NCBI Taxonomy" id="318751"/>
    <lineage>
        <taxon>Eukaryota</taxon>
        <taxon>Fungi</taxon>
        <taxon>Dikarya</taxon>
        <taxon>Ascomycota</taxon>
        <taxon>Pezizomycotina</taxon>
        <taxon>Dothideomycetes</taxon>
        <taxon>Pleosporomycetidae</taxon>
        <taxon>Pleosporales</taxon>
        <taxon>Sporormiaceae</taxon>
        <taxon>Westerdykella</taxon>
    </lineage>
</organism>
<dbReference type="AlphaFoldDB" id="A0A6A6JRH4"/>
<reference evidence="2" key="1">
    <citation type="journal article" date="2020" name="Stud. Mycol.">
        <title>101 Dothideomycetes genomes: a test case for predicting lifestyles and emergence of pathogens.</title>
        <authorList>
            <person name="Haridas S."/>
            <person name="Albert R."/>
            <person name="Binder M."/>
            <person name="Bloem J."/>
            <person name="Labutti K."/>
            <person name="Salamov A."/>
            <person name="Andreopoulos B."/>
            <person name="Baker S."/>
            <person name="Barry K."/>
            <person name="Bills G."/>
            <person name="Bluhm B."/>
            <person name="Cannon C."/>
            <person name="Castanera R."/>
            <person name="Culley D."/>
            <person name="Daum C."/>
            <person name="Ezra D."/>
            <person name="Gonzalez J."/>
            <person name="Henrissat B."/>
            <person name="Kuo A."/>
            <person name="Liang C."/>
            <person name="Lipzen A."/>
            <person name="Lutzoni F."/>
            <person name="Magnuson J."/>
            <person name="Mondo S."/>
            <person name="Nolan M."/>
            <person name="Ohm R."/>
            <person name="Pangilinan J."/>
            <person name="Park H.-J."/>
            <person name="Ramirez L."/>
            <person name="Alfaro M."/>
            <person name="Sun H."/>
            <person name="Tritt A."/>
            <person name="Yoshinaga Y."/>
            <person name="Zwiers L.-H."/>
            <person name="Turgeon B."/>
            <person name="Goodwin S."/>
            <person name="Spatafora J."/>
            <person name="Crous P."/>
            <person name="Grigoriev I."/>
        </authorList>
    </citation>
    <scope>NUCLEOTIDE SEQUENCE</scope>
    <source>
        <strain evidence="2">CBS 379.55</strain>
    </source>
</reference>
<dbReference type="PROSITE" id="PS50206">
    <property type="entry name" value="RHODANESE_3"/>
    <property type="match status" value="1"/>
</dbReference>
<dbReference type="RefSeq" id="XP_033656262.1">
    <property type="nucleotide sequence ID" value="XM_033799614.1"/>
</dbReference>
<gene>
    <name evidence="2" type="ORF">EI97DRAFT_440251</name>
</gene>
<name>A0A6A6JRH4_WESOR</name>
<dbReference type="InterPro" id="IPR001763">
    <property type="entry name" value="Rhodanese-like_dom"/>
</dbReference>
<proteinExistence type="predicted"/>